<evidence type="ECO:0000256" key="1">
    <source>
        <dbReference type="SAM" id="Phobius"/>
    </source>
</evidence>
<evidence type="ECO:0000313" key="2">
    <source>
        <dbReference type="EMBL" id="GLX87078.1"/>
    </source>
</evidence>
<keyword evidence="3" id="KW-1185">Reference proteome</keyword>
<keyword evidence="1" id="KW-0472">Membrane</keyword>
<sequence length="120" mass="13352">MIAKLKQHLVKLLIGLIVISAAIYHLSFYVLPSISVENNSGVTITTAHVYLPASRLDYGQLAPNQKSTLHYMLKQPDGQYGFAFMLSNDTLLEGTCGYVTNNEVHKRVTITVNKNRVVCK</sequence>
<comment type="caution">
    <text evidence="2">The sequence shown here is derived from an EMBL/GenBank/DDBJ whole genome shotgun (WGS) entry which is preliminary data.</text>
</comment>
<dbReference type="Proteomes" id="UP001157134">
    <property type="component" value="Unassembled WGS sequence"/>
</dbReference>
<dbReference type="EMBL" id="BSSV01000008">
    <property type="protein sequence ID" value="GLX87078.1"/>
    <property type="molecule type" value="Genomic_DNA"/>
</dbReference>
<reference evidence="2 3" key="1">
    <citation type="submission" date="2023-03" db="EMBL/GenBank/DDBJ databases">
        <title>Thalassotalea loyana LMG 22536T draft genome sequence.</title>
        <authorList>
            <person name="Sawabe T."/>
        </authorList>
    </citation>
    <scope>NUCLEOTIDE SEQUENCE [LARGE SCALE GENOMIC DNA]</scope>
    <source>
        <strain evidence="2 3">LMG 22536</strain>
    </source>
</reference>
<evidence type="ECO:0000313" key="3">
    <source>
        <dbReference type="Proteomes" id="UP001157134"/>
    </source>
</evidence>
<accession>A0ABQ6HG76</accession>
<keyword evidence="1" id="KW-1133">Transmembrane helix</keyword>
<proteinExistence type="predicted"/>
<name>A0ABQ6HG76_9GAMM</name>
<organism evidence="2 3">
    <name type="scientific">Thalassotalea loyana</name>
    <dbReference type="NCBI Taxonomy" id="280483"/>
    <lineage>
        <taxon>Bacteria</taxon>
        <taxon>Pseudomonadati</taxon>
        <taxon>Pseudomonadota</taxon>
        <taxon>Gammaproteobacteria</taxon>
        <taxon>Alteromonadales</taxon>
        <taxon>Colwelliaceae</taxon>
        <taxon>Thalassotalea</taxon>
    </lineage>
</organism>
<feature type="transmembrane region" description="Helical" evidence="1">
    <location>
        <begin position="12"/>
        <end position="31"/>
    </location>
</feature>
<keyword evidence="1" id="KW-0812">Transmembrane</keyword>
<dbReference type="RefSeq" id="WP_284300766.1">
    <property type="nucleotide sequence ID" value="NZ_BSSV01000008.1"/>
</dbReference>
<gene>
    <name evidence="2" type="ORF">tloyanaT_33310</name>
</gene>
<protein>
    <submittedName>
        <fullName evidence="2">Uncharacterized protein</fullName>
    </submittedName>
</protein>